<evidence type="ECO:0000256" key="2">
    <source>
        <dbReference type="ARBA" id="ARBA00023125"/>
    </source>
</evidence>
<evidence type="ECO:0000259" key="4">
    <source>
        <dbReference type="PROSITE" id="PS50956"/>
    </source>
</evidence>
<dbReference type="InterPro" id="IPR019888">
    <property type="entry name" value="Tscrpt_reg_AsnC-like"/>
</dbReference>
<dbReference type="PROSITE" id="PS50956">
    <property type="entry name" value="HTH_ASNC_2"/>
    <property type="match status" value="1"/>
</dbReference>
<name>A0A9X2HN81_9SPHN</name>
<dbReference type="SUPFAM" id="SSF46785">
    <property type="entry name" value="Winged helix' DNA-binding domain"/>
    <property type="match status" value="1"/>
</dbReference>
<comment type="caution">
    <text evidence="5">The sequence shown here is derived from an EMBL/GenBank/DDBJ whole genome shotgun (WGS) entry which is preliminary data.</text>
</comment>
<dbReference type="GO" id="GO:0043200">
    <property type="term" value="P:response to amino acid"/>
    <property type="evidence" value="ECO:0007669"/>
    <property type="project" value="TreeGrafter"/>
</dbReference>
<dbReference type="PANTHER" id="PTHR30154">
    <property type="entry name" value="LEUCINE-RESPONSIVE REGULATORY PROTEIN"/>
    <property type="match status" value="1"/>
</dbReference>
<dbReference type="RefSeq" id="WP_254294090.1">
    <property type="nucleotide sequence ID" value="NZ_JAMLDX010000010.1"/>
</dbReference>
<dbReference type="CDD" id="cd00090">
    <property type="entry name" value="HTH_ARSR"/>
    <property type="match status" value="1"/>
</dbReference>
<dbReference type="InterPro" id="IPR000485">
    <property type="entry name" value="AsnC-type_HTH_dom"/>
</dbReference>
<reference evidence="5" key="1">
    <citation type="submission" date="2022-05" db="EMBL/GenBank/DDBJ databases">
        <title>Sphingomonas sp. strain MG17 Genome sequencing and assembly.</title>
        <authorList>
            <person name="Kim I."/>
        </authorList>
    </citation>
    <scope>NUCLEOTIDE SEQUENCE</scope>
    <source>
        <strain evidence="5">MG17</strain>
    </source>
</reference>
<dbReference type="GO" id="GO:0043565">
    <property type="term" value="F:sequence-specific DNA binding"/>
    <property type="evidence" value="ECO:0007669"/>
    <property type="project" value="InterPro"/>
</dbReference>
<keyword evidence="1" id="KW-0805">Transcription regulation</keyword>
<dbReference type="PRINTS" id="PR00033">
    <property type="entry name" value="HTHASNC"/>
</dbReference>
<organism evidence="5 6">
    <name type="scientific">Sphingomonas tagetis</name>
    <dbReference type="NCBI Taxonomy" id="2949092"/>
    <lineage>
        <taxon>Bacteria</taxon>
        <taxon>Pseudomonadati</taxon>
        <taxon>Pseudomonadota</taxon>
        <taxon>Alphaproteobacteria</taxon>
        <taxon>Sphingomonadales</taxon>
        <taxon>Sphingomonadaceae</taxon>
        <taxon>Sphingomonas</taxon>
    </lineage>
</organism>
<accession>A0A9X2HN81</accession>
<sequence>MKLDRIDIRILAELQKNGRLTNNDLADRVHLSASPCLMRLKKLRTAGLIRGFTAEIDLSRLADILTVFTEVTLARHRPEDLARFVGALEGIENVTECHLVSSGYDYLVKFNTCGISEYQDIIERLLDMGVGMKKYFSYIVFKTPILPRQLPLSTVFREAS</sequence>
<dbReference type="Proteomes" id="UP001139451">
    <property type="component" value="Unassembled WGS sequence"/>
</dbReference>
<dbReference type="InterPro" id="IPR011991">
    <property type="entry name" value="ArsR-like_HTH"/>
</dbReference>
<dbReference type="GO" id="GO:0005829">
    <property type="term" value="C:cytosol"/>
    <property type="evidence" value="ECO:0007669"/>
    <property type="project" value="TreeGrafter"/>
</dbReference>
<dbReference type="InterPro" id="IPR019887">
    <property type="entry name" value="Tscrpt_reg_AsnC/Lrp_C"/>
</dbReference>
<feature type="domain" description="HTH asnC-type" evidence="4">
    <location>
        <begin position="3"/>
        <end position="105"/>
    </location>
</feature>
<protein>
    <submittedName>
        <fullName evidence="5">Lrp/AsnC family transcriptional regulator</fullName>
    </submittedName>
</protein>
<dbReference type="Gene3D" id="1.10.10.10">
    <property type="entry name" value="Winged helix-like DNA-binding domain superfamily/Winged helix DNA-binding domain"/>
    <property type="match status" value="1"/>
</dbReference>
<dbReference type="InterPro" id="IPR011008">
    <property type="entry name" value="Dimeric_a/b-barrel"/>
</dbReference>
<dbReference type="InterPro" id="IPR036390">
    <property type="entry name" value="WH_DNA-bd_sf"/>
</dbReference>
<evidence type="ECO:0000256" key="1">
    <source>
        <dbReference type="ARBA" id="ARBA00023015"/>
    </source>
</evidence>
<dbReference type="SMART" id="SM00344">
    <property type="entry name" value="HTH_ASNC"/>
    <property type="match status" value="1"/>
</dbReference>
<dbReference type="PANTHER" id="PTHR30154:SF53">
    <property type="entry name" value="HTH-TYPE TRANSCRIPTIONAL REGULATOR LRPC"/>
    <property type="match status" value="1"/>
</dbReference>
<keyword evidence="2" id="KW-0238">DNA-binding</keyword>
<keyword evidence="3" id="KW-0804">Transcription</keyword>
<dbReference type="Pfam" id="PF13412">
    <property type="entry name" value="HTH_24"/>
    <property type="match status" value="1"/>
</dbReference>
<dbReference type="Pfam" id="PF01037">
    <property type="entry name" value="AsnC_trans_reg"/>
    <property type="match status" value="1"/>
</dbReference>
<dbReference type="AlphaFoldDB" id="A0A9X2HN81"/>
<evidence type="ECO:0000313" key="5">
    <source>
        <dbReference type="EMBL" id="MCP3731466.1"/>
    </source>
</evidence>
<keyword evidence="6" id="KW-1185">Reference proteome</keyword>
<dbReference type="SUPFAM" id="SSF54909">
    <property type="entry name" value="Dimeric alpha+beta barrel"/>
    <property type="match status" value="1"/>
</dbReference>
<dbReference type="Gene3D" id="3.30.70.920">
    <property type="match status" value="1"/>
</dbReference>
<dbReference type="InterPro" id="IPR036388">
    <property type="entry name" value="WH-like_DNA-bd_sf"/>
</dbReference>
<evidence type="ECO:0000313" key="6">
    <source>
        <dbReference type="Proteomes" id="UP001139451"/>
    </source>
</evidence>
<dbReference type="GO" id="GO:0006355">
    <property type="term" value="P:regulation of DNA-templated transcription"/>
    <property type="evidence" value="ECO:0007669"/>
    <property type="project" value="UniProtKB-ARBA"/>
</dbReference>
<evidence type="ECO:0000256" key="3">
    <source>
        <dbReference type="ARBA" id="ARBA00023163"/>
    </source>
</evidence>
<gene>
    <name evidence="5" type="ORF">M9978_13640</name>
</gene>
<dbReference type="EMBL" id="JAMLDX010000010">
    <property type="protein sequence ID" value="MCP3731466.1"/>
    <property type="molecule type" value="Genomic_DNA"/>
</dbReference>
<proteinExistence type="predicted"/>